<reference evidence="3" key="1">
    <citation type="submission" date="2016-11" db="UniProtKB">
        <authorList>
            <consortium name="WormBaseParasite"/>
        </authorList>
    </citation>
    <scope>IDENTIFICATION</scope>
</reference>
<protein>
    <submittedName>
        <fullName evidence="3">HTH_48 domain-containing protein</fullName>
    </submittedName>
</protein>
<dbReference type="Proteomes" id="UP000095283">
    <property type="component" value="Unplaced"/>
</dbReference>
<feature type="compositionally biased region" description="Basic and acidic residues" evidence="1">
    <location>
        <begin position="1"/>
        <end position="21"/>
    </location>
</feature>
<feature type="region of interest" description="Disordered" evidence="1">
    <location>
        <begin position="1"/>
        <end position="30"/>
    </location>
</feature>
<evidence type="ECO:0000313" key="3">
    <source>
        <dbReference type="WBParaSite" id="Hba_08641"/>
    </source>
</evidence>
<dbReference type="AlphaFoldDB" id="A0A1I7WU33"/>
<evidence type="ECO:0000313" key="2">
    <source>
        <dbReference type="Proteomes" id="UP000095283"/>
    </source>
</evidence>
<organism evidence="2 3">
    <name type="scientific">Heterorhabditis bacteriophora</name>
    <name type="common">Entomopathogenic nematode worm</name>
    <dbReference type="NCBI Taxonomy" id="37862"/>
    <lineage>
        <taxon>Eukaryota</taxon>
        <taxon>Metazoa</taxon>
        <taxon>Ecdysozoa</taxon>
        <taxon>Nematoda</taxon>
        <taxon>Chromadorea</taxon>
        <taxon>Rhabditida</taxon>
        <taxon>Rhabditina</taxon>
        <taxon>Rhabditomorpha</taxon>
        <taxon>Strongyloidea</taxon>
        <taxon>Heterorhabditidae</taxon>
        <taxon>Heterorhabditis</taxon>
    </lineage>
</organism>
<dbReference type="WBParaSite" id="Hba_08641">
    <property type="protein sequence ID" value="Hba_08641"/>
    <property type="gene ID" value="Hba_08641"/>
</dbReference>
<sequence length="187" mass="21124">MYDGQDRNSDPPSKRYRRDESADPTNPNPSIVVHVRNLSAKVIKQIIDNGLIDTTRKHDTNKHMNAKTRANRAFSCEGAWVVVDSEIVPAGRQPVSHAGWVWYPLYSSYSPLTRFRCGPLLLVNLLCFYSMCLAYQEGGYGGYSRDDYGYHNSYGHGVHSQSFGSGGQVVIFKYLICNKILFGLQFF</sequence>
<evidence type="ECO:0000256" key="1">
    <source>
        <dbReference type="SAM" id="MobiDB-lite"/>
    </source>
</evidence>
<proteinExistence type="predicted"/>
<name>A0A1I7WU33_HETBA</name>
<keyword evidence="2" id="KW-1185">Reference proteome</keyword>
<accession>A0A1I7WU33</accession>